<dbReference type="AlphaFoldDB" id="A0A2I9LNT1"/>
<reference evidence="3" key="1">
    <citation type="journal article" date="2017" name="Toxicon">
        <title>Venom-gland transcriptomics and venom proteomics of the Hentz striped scorpion (Centruroides hentzi; Buthidae) reveal high toxin diversity in a harmless member of a lethal family.</title>
        <authorList>
            <person name="Ward M.J."/>
            <person name="Ellsworth S.A."/>
            <person name="Rokyta D.R."/>
        </authorList>
    </citation>
    <scope>NUCLEOTIDE SEQUENCE</scope>
    <source>
        <tissue evidence="3">Venom gland</tissue>
    </source>
</reference>
<dbReference type="GO" id="GO:0005634">
    <property type="term" value="C:nucleus"/>
    <property type="evidence" value="ECO:0007669"/>
    <property type="project" value="TreeGrafter"/>
</dbReference>
<dbReference type="Pfam" id="PF07742">
    <property type="entry name" value="BTG"/>
    <property type="match status" value="1"/>
</dbReference>
<dbReference type="GO" id="GO:0008285">
    <property type="term" value="P:negative regulation of cell population proliferation"/>
    <property type="evidence" value="ECO:0007669"/>
    <property type="project" value="TreeGrafter"/>
</dbReference>
<proteinExistence type="inferred from homology"/>
<evidence type="ECO:0000256" key="1">
    <source>
        <dbReference type="ARBA" id="ARBA00007989"/>
    </source>
</evidence>
<organism evidence="3">
    <name type="scientific">Centruroides hentzi</name>
    <dbReference type="NCBI Taxonomy" id="88313"/>
    <lineage>
        <taxon>Eukaryota</taxon>
        <taxon>Metazoa</taxon>
        <taxon>Ecdysozoa</taxon>
        <taxon>Arthropoda</taxon>
        <taxon>Chelicerata</taxon>
        <taxon>Arachnida</taxon>
        <taxon>Scorpiones</taxon>
        <taxon>Buthida</taxon>
        <taxon>Buthoidea</taxon>
        <taxon>Buthidae</taxon>
        <taxon>Centruroides</taxon>
    </lineage>
</organism>
<dbReference type="PANTHER" id="PTHR22978:SF22">
    <property type="entry name" value="BTG FAMILY PROTEIN"/>
    <property type="match status" value="1"/>
</dbReference>
<dbReference type="PRINTS" id="PR00310">
    <property type="entry name" value="ANTIPRLFBTG1"/>
</dbReference>
<accession>A0A2I9LNT1</accession>
<name>A0A2I9LNT1_9SCOR</name>
<dbReference type="InterPro" id="IPR002087">
    <property type="entry name" value="Anti_prolifrtn"/>
</dbReference>
<comment type="similarity">
    <text evidence="1">Belongs to the BTG family.</text>
</comment>
<dbReference type="PANTHER" id="PTHR22978">
    <property type="entry name" value="B-CELL TRANSLOCATION GENE"/>
    <property type="match status" value="1"/>
</dbReference>
<dbReference type="InterPro" id="IPR036054">
    <property type="entry name" value="BTG-like_sf"/>
</dbReference>
<dbReference type="GO" id="GO:0005737">
    <property type="term" value="C:cytoplasm"/>
    <property type="evidence" value="ECO:0007669"/>
    <property type="project" value="TreeGrafter"/>
</dbReference>
<evidence type="ECO:0000313" key="3">
    <source>
        <dbReference type="EMBL" id="MBW20046.1"/>
    </source>
</evidence>
<dbReference type="SMART" id="SM00099">
    <property type="entry name" value="btg1"/>
    <property type="match status" value="1"/>
</dbReference>
<sequence>MKLEVRSAASFLTNLLRLGNSLTMVQLELFQRSIEELLRHHYQQHWFPERPCKGSGYRCLRINHKMDPIIAKAGSACGLDEASLRQLFPNELTLWIDPKEVSYRIGENGSICVLYDGTNNHFSESNIGHYFHSMASSQDMGNSYRSQAMMDGHFSKFPRPSCKDTIRASKGWDSFIMDSRNVGLEQLAAYVSS</sequence>
<feature type="domain" description="Anti-proliferative protein" evidence="2">
    <location>
        <begin position="1"/>
        <end position="108"/>
    </location>
</feature>
<dbReference type="Gene3D" id="3.90.640.90">
    <property type="entry name" value="Anti-proliferative protein, N-terminal domain"/>
    <property type="match status" value="1"/>
</dbReference>
<dbReference type="EMBL" id="GFWZ01000056">
    <property type="protein sequence ID" value="MBW20046.1"/>
    <property type="molecule type" value="Transcribed_RNA"/>
</dbReference>
<protein>
    <submittedName>
        <fullName evidence="3">Protein btg1</fullName>
    </submittedName>
</protein>
<dbReference type="SUPFAM" id="SSF160696">
    <property type="entry name" value="BTG domain-like"/>
    <property type="match status" value="1"/>
</dbReference>
<dbReference type="InterPro" id="IPR033332">
    <property type="entry name" value="BTG"/>
</dbReference>
<evidence type="ECO:0000259" key="2">
    <source>
        <dbReference type="SMART" id="SM00099"/>
    </source>
</evidence>